<comment type="caution">
    <text evidence="1">The sequence shown here is derived from an EMBL/GenBank/DDBJ whole genome shotgun (WGS) entry which is preliminary data.</text>
</comment>
<protein>
    <recommendedName>
        <fullName evidence="3">Energy-converting hydrogenase B subunit P (EhbP)</fullName>
    </recommendedName>
</protein>
<reference evidence="1" key="1">
    <citation type="submission" date="2019-04" db="EMBL/GenBank/DDBJ databases">
        <title>Evolution of Biomass-Degrading Anaerobic Consortia Revealed by Metagenomics.</title>
        <authorList>
            <person name="Peng X."/>
        </authorList>
    </citation>
    <scope>NUCLEOTIDE SEQUENCE</scope>
    <source>
        <strain evidence="1">SIG18</strain>
    </source>
</reference>
<evidence type="ECO:0008006" key="3">
    <source>
        <dbReference type="Google" id="ProtNLM"/>
    </source>
</evidence>
<sequence length="87" mass="10467">MKFVMRPYHMVSLGGYIVEWDFPYRNLIVVNKTSEPIKIEIPVFHEEWIQEHRDLGLEVIPVTKDDNYLSMWKRAHAELDKVRPKNE</sequence>
<dbReference type="RefSeq" id="WP_296787027.1">
    <property type="nucleotide sequence ID" value="NZ_SUTK01000020.1"/>
</dbReference>
<organism evidence="1 2">
    <name type="scientific">Methanobrevibacter thaueri</name>
    <dbReference type="NCBI Taxonomy" id="190975"/>
    <lineage>
        <taxon>Archaea</taxon>
        <taxon>Methanobacteriati</taxon>
        <taxon>Methanobacteriota</taxon>
        <taxon>Methanomada group</taxon>
        <taxon>Methanobacteria</taxon>
        <taxon>Methanobacteriales</taxon>
        <taxon>Methanobacteriaceae</taxon>
        <taxon>Methanobrevibacter</taxon>
    </lineage>
</organism>
<dbReference type="EMBL" id="SUTK01000020">
    <property type="protein sequence ID" value="MBE6501875.1"/>
    <property type="molecule type" value="Genomic_DNA"/>
</dbReference>
<evidence type="ECO:0000313" key="2">
    <source>
        <dbReference type="Proteomes" id="UP000783037"/>
    </source>
</evidence>
<evidence type="ECO:0000313" key="1">
    <source>
        <dbReference type="EMBL" id="MBE6501875.1"/>
    </source>
</evidence>
<proteinExistence type="predicted"/>
<name>A0A8T3VET9_9EURY</name>
<accession>A0A8T3VET9</accession>
<dbReference type="Pfam" id="PF10622">
    <property type="entry name" value="Ehbp"/>
    <property type="match status" value="1"/>
</dbReference>
<dbReference type="AlphaFoldDB" id="A0A8T3VET9"/>
<gene>
    <name evidence="1" type="ORF">E7Z79_05480</name>
</gene>
<dbReference type="Proteomes" id="UP000783037">
    <property type="component" value="Unassembled WGS sequence"/>
</dbReference>
<dbReference type="InterPro" id="IPR019597">
    <property type="entry name" value="Energy-convert_hydgase-B_suP"/>
</dbReference>